<comment type="similarity">
    <text evidence="1">Belongs to the plant dirigent protein family.</text>
</comment>
<feature type="signal peptide" evidence="1">
    <location>
        <begin position="1"/>
        <end position="27"/>
    </location>
</feature>
<sequence length="454" mass="50718">MAGRAKPLSTLLLCFLLLLCTSTAIHGKKIRRAASYHPCKSLVFYFHDIIYNGQNEKNATSAIVGAPAWGNMTILAGQSHFGNLVVFDDPLTLDNNLHSTPVGRAQGFYFYDRKDIIEWQPSSGDFIKINTDAATPPSQDLAKLGVVLRNNEILILASISSYFWRFFSIVSSIDSMASFERTVTHPVAAMVATKVIDQHIVNPEFIKRVILNLLNAPTTLFAAPVTKPWYFDSGCCNHMSSTTAYLSSMSPNNSFPDIYSVDSSSMNVSQIGIHDLKQFLNNKFEMKDLGVLSYFLRLEVTSFDDGYFLSQTKYASNLISKARLTDNKTASTPLEPNVRLTSMDSSPLADLTRYRQLVESLIYLTTTRPDIAFVVHVVSQFMAMPRSTHYVAVLCIIRYIKGTMFHGLHFSSHSSLELHAYSDVDWVGDSNDHKSTTESCLFLGDSLILWCSKK</sequence>
<dbReference type="GO" id="GO:0048046">
    <property type="term" value="C:apoplast"/>
    <property type="evidence" value="ECO:0007669"/>
    <property type="project" value="UniProtKB-SubCell"/>
</dbReference>
<organism evidence="3 4">
    <name type="scientific">Rubroshorea leprosula</name>
    <dbReference type="NCBI Taxonomy" id="152421"/>
    <lineage>
        <taxon>Eukaryota</taxon>
        <taxon>Viridiplantae</taxon>
        <taxon>Streptophyta</taxon>
        <taxon>Embryophyta</taxon>
        <taxon>Tracheophyta</taxon>
        <taxon>Spermatophyta</taxon>
        <taxon>Magnoliopsida</taxon>
        <taxon>eudicotyledons</taxon>
        <taxon>Gunneridae</taxon>
        <taxon>Pentapetalae</taxon>
        <taxon>rosids</taxon>
        <taxon>malvids</taxon>
        <taxon>Malvales</taxon>
        <taxon>Dipterocarpaceae</taxon>
        <taxon>Rubroshorea</taxon>
    </lineage>
</organism>
<name>A0AAV5KRC8_9ROSI</name>
<keyword evidence="4" id="KW-1185">Reference proteome</keyword>
<dbReference type="Pfam" id="PF03018">
    <property type="entry name" value="Dirigent"/>
    <property type="match status" value="1"/>
</dbReference>
<dbReference type="AlphaFoldDB" id="A0AAV5KRC8"/>
<dbReference type="Proteomes" id="UP001054252">
    <property type="component" value="Unassembled WGS sequence"/>
</dbReference>
<accession>A0AAV5KRC8</accession>
<comment type="subunit">
    <text evidence="1">Homodimer.</text>
</comment>
<proteinExistence type="inferred from homology"/>
<gene>
    <name evidence="3" type="ORF">SLEP1_g36206</name>
</gene>
<comment type="function">
    <text evidence="1">Dirigent proteins impart stereoselectivity on the phenoxy radical-coupling reaction, yielding optically active lignans from two molecules of coniferyl alcohol in the biosynthesis of lignans, flavonolignans, and alkaloids and thus plays a central role in plant secondary metabolism.</text>
</comment>
<evidence type="ECO:0000313" key="4">
    <source>
        <dbReference type="Proteomes" id="UP001054252"/>
    </source>
</evidence>
<protein>
    <recommendedName>
        <fullName evidence="1">Dirigent protein</fullName>
    </recommendedName>
</protein>
<feature type="chain" id="PRO_5043097231" description="Dirigent protein" evidence="1">
    <location>
        <begin position="28"/>
        <end position="454"/>
    </location>
</feature>
<dbReference type="EMBL" id="BPVZ01000074">
    <property type="protein sequence ID" value="GKV26996.1"/>
    <property type="molecule type" value="Genomic_DNA"/>
</dbReference>
<keyword evidence="1" id="KW-0964">Secreted</keyword>
<evidence type="ECO:0000313" key="3">
    <source>
        <dbReference type="EMBL" id="GKV26996.1"/>
    </source>
</evidence>
<dbReference type="PANTHER" id="PTHR11439">
    <property type="entry name" value="GAG-POL-RELATED RETROTRANSPOSON"/>
    <property type="match status" value="1"/>
</dbReference>
<dbReference type="InterPro" id="IPR013103">
    <property type="entry name" value="RVT_2"/>
</dbReference>
<dbReference type="PANTHER" id="PTHR11439:SF461">
    <property type="entry name" value="OS10G0432200 PROTEIN"/>
    <property type="match status" value="1"/>
</dbReference>
<keyword evidence="1" id="KW-0052">Apoplast</keyword>
<keyword evidence="1" id="KW-0732">Signal</keyword>
<dbReference type="Pfam" id="PF07727">
    <property type="entry name" value="RVT_2"/>
    <property type="match status" value="1"/>
</dbReference>
<evidence type="ECO:0000256" key="1">
    <source>
        <dbReference type="RuleBase" id="RU363099"/>
    </source>
</evidence>
<reference evidence="3 4" key="1">
    <citation type="journal article" date="2021" name="Commun. Biol.">
        <title>The genome of Shorea leprosula (Dipterocarpaceae) highlights the ecological relevance of drought in aseasonal tropical rainforests.</title>
        <authorList>
            <person name="Ng K.K.S."/>
            <person name="Kobayashi M.J."/>
            <person name="Fawcett J.A."/>
            <person name="Hatakeyama M."/>
            <person name="Paape T."/>
            <person name="Ng C.H."/>
            <person name="Ang C.C."/>
            <person name="Tnah L.H."/>
            <person name="Lee C.T."/>
            <person name="Nishiyama T."/>
            <person name="Sese J."/>
            <person name="O'Brien M.J."/>
            <person name="Copetti D."/>
            <person name="Mohd Noor M.I."/>
            <person name="Ong R.C."/>
            <person name="Putra M."/>
            <person name="Sireger I.Z."/>
            <person name="Indrioko S."/>
            <person name="Kosugi Y."/>
            <person name="Izuno A."/>
            <person name="Isagi Y."/>
            <person name="Lee S.L."/>
            <person name="Shimizu K.K."/>
        </authorList>
    </citation>
    <scope>NUCLEOTIDE SEQUENCE [LARGE SCALE GENOMIC DNA]</scope>
    <source>
        <strain evidence="3">214</strain>
    </source>
</reference>
<evidence type="ECO:0000259" key="2">
    <source>
        <dbReference type="Pfam" id="PF07727"/>
    </source>
</evidence>
<comment type="subcellular location">
    <subcellularLocation>
        <location evidence="1">Secreted</location>
        <location evidence="1">Extracellular space</location>
        <location evidence="1">Apoplast</location>
    </subcellularLocation>
</comment>
<comment type="caution">
    <text evidence="3">The sequence shown here is derived from an EMBL/GenBank/DDBJ whole genome shotgun (WGS) entry which is preliminary data.</text>
</comment>
<dbReference type="InterPro" id="IPR004265">
    <property type="entry name" value="Dirigent"/>
</dbReference>
<feature type="domain" description="Reverse transcriptase Ty1/copia-type" evidence="2">
    <location>
        <begin position="272"/>
        <end position="335"/>
    </location>
</feature>